<dbReference type="InterPro" id="IPR054480">
    <property type="entry name" value="AHAS_small-like_ACT"/>
</dbReference>
<dbReference type="PANTHER" id="PTHR30239:SF0">
    <property type="entry name" value="ACETOLACTATE SYNTHASE SMALL SUBUNIT 1, CHLOROPLASTIC"/>
    <property type="match status" value="1"/>
</dbReference>
<evidence type="ECO:0000313" key="11">
    <source>
        <dbReference type="Proteomes" id="UP000247476"/>
    </source>
</evidence>
<keyword evidence="8" id="KW-0808">Transferase</keyword>
<gene>
    <name evidence="10" type="ORF">DLM86_27115</name>
</gene>
<dbReference type="GO" id="GO:0009099">
    <property type="term" value="P:L-valine biosynthetic process"/>
    <property type="evidence" value="ECO:0007669"/>
    <property type="project" value="UniProtKB-UniRule"/>
</dbReference>
<evidence type="ECO:0000313" key="10">
    <source>
        <dbReference type="EMBL" id="PYI51039.1"/>
    </source>
</evidence>
<reference evidence="10 11" key="1">
    <citation type="submission" date="2018-05" db="EMBL/GenBank/DDBJ databases">
        <title>Paenibacillus flagellatus sp. nov., isolated from selenium mineral soil.</title>
        <authorList>
            <person name="Dai X."/>
        </authorList>
    </citation>
    <scope>NUCLEOTIDE SEQUENCE [LARGE SCALE GENOMIC DNA]</scope>
    <source>
        <strain evidence="10 11">DXL2</strain>
    </source>
</reference>
<keyword evidence="5 8" id="KW-0028">Amino-acid biosynthesis</keyword>
<sequence>MEKHTISVLVRNQPGVLQRISGLFGRRGYNMESITVGASEREGLSRITITTAGDDRAAEQICKQLDKLVDVVRVALLPRRTVIARELMLVKLRAEPQARPDIFAVVDTFRCSTVDVGPHSVVIQVVGDPDKNDALLHLLGSYGILELTRTGETAMLRGD</sequence>
<dbReference type="EC" id="2.2.1.6" evidence="8"/>
<comment type="pathway">
    <text evidence="1 8">Amino-acid biosynthesis; L-isoleucine biosynthesis; L-isoleucine from 2-oxobutanoate: step 1/4.</text>
</comment>
<comment type="subunit">
    <text evidence="4 8">Dimer of large and small chains.</text>
</comment>
<comment type="function">
    <text evidence="8">Catalyzes the conversion of 2 pyruvate molecules into acetolactate in the first common step of the biosynthetic pathway of the branched-amino acids such as leucine, isoleucine, and valine.</text>
</comment>
<dbReference type="AlphaFoldDB" id="A0A2V5JW99"/>
<evidence type="ECO:0000256" key="8">
    <source>
        <dbReference type="RuleBase" id="RU368092"/>
    </source>
</evidence>
<evidence type="ECO:0000256" key="6">
    <source>
        <dbReference type="ARBA" id="ARBA00023304"/>
    </source>
</evidence>
<protein>
    <recommendedName>
        <fullName evidence="8">Acetolactate synthase small subunit</fullName>
        <shortName evidence="8">AHAS</shortName>
        <shortName evidence="8">ALS</shortName>
        <ecNumber evidence="8">2.2.1.6</ecNumber>
    </recommendedName>
    <alternativeName>
        <fullName evidence="8">Acetohydroxy-acid synthase small subunit</fullName>
    </alternativeName>
</protein>
<evidence type="ECO:0000259" key="9">
    <source>
        <dbReference type="PROSITE" id="PS51671"/>
    </source>
</evidence>
<dbReference type="RefSeq" id="WP_110843193.1">
    <property type="nucleotide sequence ID" value="NZ_QJVJ01000015.1"/>
</dbReference>
<dbReference type="SUPFAM" id="SSF55021">
    <property type="entry name" value="ACT-like"/>
    <property type="match status" value="2"/>
</dbReference>
<accession>A0A2V5JW99</accession>
<dbReference type="FunFam" id="3.30.70.260:FF:000001">
    <property type="entry name" value="Acetolactate synthase, small subunit"/>
    <property type="match status" value="1"/>
</dbReference>
<dbReference type="InterPro" id="IPR045865">
    <property type="entry name" value="ACT-like_dom_sf"/>
</dbReference>
<dbReference type="CDD" id="cd04878">
    <property type="entry name" value="ACT_AHAS"/>
    <property type="match status" value="1"/>
</dbReference>
<dbReference type="Pfam" id="PF10369">
    <property type="entry name" value="ALS_ss_C"/>
    <property type="match status" value="1"/>
</dbReference>
<feature type="domain" description="ACT" evidence="9">
    <location>
        <begin position="5"/>
        <end position="79"/>
    </location>
</feature>
<comment type="catalytic activity">
    <reaction evidence="7 8">
        <text>2 pyruvate + H(+) = (2S)-2-acetolactate + CO2</text>
        <dbReference type="Rhea" id="RHEA:25249"/>
        <dbReference type="ChEBI" id="CHEBI:15361"/>
        <dbReference type="ChEBI" id="CHEBI:15378"/>
        <dbReference type="ChEBI" id="CHEBI:16526"/>
        <dbReference type="ChEBI" id="CHEBI:58476"/>
        <dbReference type="EC" id="2.2.1.6"/>
    </reaction>
</comment>
<keyword evidence="6 8" id="KW-0100">Branched-chain amino acid biosynthesis</keyword>
<dbReference type="NCBIfam" id="TIGR00119">
    <property type="entry name" value="acolac_sm"/>
    <property type="match status" value="1"/>
</dbReference>
<dbReference type="EMBL" id="QJVJ01000015">
    <property type="protein sequence ID" value="PYI51039.1"/>
    <property type="molecule type" value="Genomic_DNA"/>
</dbReference>
<dbReference type="UniPathway" id="UPA00049">
    <property type="reaction ID" value="UER00059"/>
</dbReference>
<dbReference type="InterPro" id="IPR002912">
    <property type="entry name" value="ACT_dom"/>
</dbReference>
<dbReference type="InterPro" id="IPR004789">
    <property type="entry name" value="Acetalactate_synth_ssu"/>
</dbReference>
<dbReference type="PROSITE" id="PS51671">
    <property type="entry name" value="ACT"/>
    <property type="match status" value="1"/>
</dbReference>
<dbReference type="Gene3D" id="3.30.70.260">
    <property type="match status" value="1"/>
</dbReference>
<dbReference type="GO" id="GO:0003984">
    <property type="term" value="F:acetolactate synthase activity"/>
    <property type="evidence" value="ECO:0007669"/>
    <property type="project" value="UniProtKB-UniRule"/>
</dbReference>
<proteinExistence type="inferred from homology"/>
<comment type="pathway">
    <text evidence="2 8">Amino-acid biosynthesis; L-valine biosynthesis; L-valine from pyruvate: step 1/4.</text>
</comment>
<evidence type="ECO:0000256" key="5">
    <source>
        <dbReference type="ARBA" id="ARBA00022605"/>
    </source>
</evidence>
<dbReference type="GO" id="GO:0009097">
    <property type="term" value="P:isoleucine biosynthetic process"/>
    <property type="evidence" value="ECO:0007669"/>
    <property type="project" value="UniProtKB-UniRule"/>
</dbReference>
<evidence type="ECO:0000256" key="4">
    <source>
        <dbReference type="ARBA" id="ARBA00011744"/>
    </source>
</evidence>
<evidence type="ECO:0000256" key="3">
    <source>
        <dbReference type="ARBA" id="ARBA00006341"/>
    </source>
</evidence>
<comment type="caution">
    <text evidence="10">The sequence shown here is derived from an EMBL/GenBank/DDBJ whole genome shotgun (WGS) entry which is preliminary data.</text>
</comment>
<dbReference type="Pfam" id="PF22629">
    <property type="entry name" value="ACT_AHAS_ss"/>
    <property type="match status" value="1"/>
</dbReference>
<organism evidence="10 11">
    <name type="scientific">Paenibacillus flagellatus</name>
    <dbReference type="NCBI Taxonomy" id="2211139"/>
    <lineage>
        <taxon>Bacteria</taxon>
        <taxon>Bacillati</taxon>
        <taxon>Bacillota</taxon>
        <taxon>Bacilli</taxon>
        <taxon>Bacillales</taxon>
        <taxon>Paenibacillaceae</taxon>
        <taxon>Paenibacillus</taxon>
    </lineage>
</organism>
<dbReference type="InterPro" id="IPR019455">
    <property type="entry name" value="Acetolactate_synth_ssu_C"/>
</dbReference>
<dbReference type="GO" id="GO:0005829">
    <property type="term" value="C:cytosol"/>
    <property type="evidence" value="ECO:0007669"/>
    <property type="project" value="TreeGrafter"/>
</dbReference>
<dbReference type="InterPro" id="IPR027271">
    <property type="entry name" value="Acetolactate_synth/TF_NikR_C"/>
</dbReference>
<evidence type="ECO:0000256" key="2">
    <source>
        <dbReference type="ARBA" id="ARBA00005025"/>
    </source>
</evidence>
<dbReference type="UniPathway" id="UPA00047">
    <property type="reaction ID" value="UER00055"/>
</dbReference>
<keyword evidence="11" id="KW-1185">Reference proteome</keyword>
<evidence type="ECO:0000256" key="1">
    <source>
        <dbReference type="ARBA" id="ARBA00004974"/>
    </source>
</evidence>
<dbReference type="Gene3D" id="3.30.70.1150">
    <property type="entry name" value="ACT-like. Chain A, domain 2"/>
    <property type="match status" value="1"/>
</dbReference>
<name>A0A2V5JW99_9BACL</name>
<evidence type="ECO:0000256" key="7">
    <source>
        <dbReference type="ARBA" id="ARBA00048670"/>
    </source>
</evidence>
<dbReference type="InterPro" id="IPR039557">
    <property type="entry name" value="AHAS_ACT"/>
</dbReference>
<comment type="similarity">
    <text evidence="3 8">Belongs to the acetolactate synthase small subunit family.</text>
</comment>
<dbReference type="GO" id="GO:1990610">
    <property type="term" value="F:acetolactate synthase regulator activity"/>
    <property type="evidence" value="ECO:0007669"/>
    <property type="project" value="UniProtKB-UniRule"/>
</dbReference>
<dbReference type="Proteomes" id="UP000247476">
    <property type="component" value="Unassembled WGS sequence"/>
</dbReference>
<dbReference type="PANTHER" id="PTHR30239">
    <property type="entry name" value="ACETOLACTATE SYNTHASE SMALL SUBUNIT"/>
    <property type="match status" value="1"/>
</dbReference>
<dbReference type="NCBIfam" id="NF008864">
    <property type="entry name" value="PRK11895.1"/>
    <property type="match status" value="1"/>
</dbReference>
<dbReference type="OrthoDB" id="9787365at2"/>